<evidence type="ECO:0000256" key="1">
    <source>
        <dbReference type="SAM" id="MobiDB-lite"/>
    </source>
</evidence>
<evidence type="ECO:0000313" key="3">
    <source>
        <dbReference type="Proteomes" id="UP001595690"/>
    </source>
</evidence>
<dbReference type="EMBL" id="JBHRZI010000052">
    <property type="protein sequence ID" value="MFC3898380.1"/>
    <property type="molecule type" value="Genomic_DNA"/>
</dbReference>
<comment type="caution">
    <text evidence="2">The sequence shown here is derived from an EMBL/GenBank/DDBJ whole genome shotgun (WGS) entry which is preliminary data.</text>
</comment>
<organism evidence="2 3">
    <name type="scientific">Lentzea rhizosphaerae</name>
    <dbReference type="NCBI Taxonomy" id="2041025"/>
    <lineage>
        <taxon>Bacteria</taxon>
        <taxon>Bacillati</taxon>
        <taxon>Actinomycetota</taxon>
        <taxon>Actinomycetes</taxon>
        <taxon>Pseudonocardiales</taxon>
        <taxon>Pseudonocardiaceae</taxon>
        <taxon>Lentzea</taxon>
    </lineage>
</organism>
<evidence type="ECO:0000313" key="2">
    <source>
        <dbReference type="EMBL" id="MFC3898380.1"/>
    </source>
</evidence>
<gene>
    <name evidence="2" type="ORF">ACFOWZ_43520</name>
</gene>
<protein>
    <submittedName>
        <fullName evidence="2">Uncharacterized protein</fullName>
    </submittedName>
</protein>
<dbReference type="Proteomes" id="UP001595690">
    <property type="component" value="Unassembled WGS sequence"/>
</dbReference>
<name>A0ABV8C8N1_9PSEU</name>
<dbReference type="RefSeq" id="WP_382379853.1">
    <property type="nucleotide sequence ID" value="NZ_JBHRZI010000052.1"/>
</dbReference>
<reference evidence="3" key="1">
    <citation type="journal article" date="2019" name="Int. J. Syst. Evol. Microbiol.">
        <title>The Global Catalogue of Microorganisms (GCM) 10K type strain sequencing project: providing services to taxonomists for standard genome sequencing and annotation.</title>
        <authorList>
            <consortium name="The Broad Institute Genomics Platform"/>
            <consortium name="The Broad Institute Genome Sequencing Center for Infectious Disease"/>
            <person name="Wu L."/>
            <person name="Ma J."/>
        </authorList>
    </citation>
    <scope>NUCLEOTIDE SEQUENCE [LARGE SCALE GENOMIC DNA]</scope>
    <source>
        <strain evidence="3">CGMCC 4.7405</strain>
    </source>
</reference>
<accession>A0ABV8C8N1</accession>
<proteinExistence type="predicted"/>
<feature type="region of interest" description="Disordered" evidence="1">
    <location>
        <begin position="94"/>
        <end position="121"/>
    </location>
</feature>
<keyword evidence="3" id="KW-1185">Reference proteome</keyword>
<sequence>MTDQLPEQRRRDALSQPVIHFHLDASVPADRLSQLLKHLRRFRGAETVDLTISRVNHPAMPGAVLADIAVLTTDGVCRVRGVGRTSDAAIERVRERLAGEQRPAPGSAESASTRHHDRRSS</sequence>